<evidence type="ECO:0000256" key="1">
    <source>
        <dbReference type="ARBA" id="ARBA00005801"/>
    </source>
</evidence>
<keyword evidence="2" id="KW-1133">Transmembrane helix</keyword>
<evidence type="ECO:0000256" key="2">
    <source>
        <dbReference type="SAM" id="Phobius"/>
    </source>
</evidence>
<dbReference type="Pfam" id="PF01478">
    <property type="entry name" value="Peptidase_A24"/>
    <property type="match status" value="1"/>
</dbReference>
<feature type="transmembrane region" description="Helical" evidence="2">
    <location>
        <begin position="204"/>
        <end position="232"/>
    </location>
</feature>
<dbReference type="PANTHER" id="PTHR30487">
    <property type="entry name" value="TYPE 4 PREPILIN-LIKE PROTEINS LEADER PEPTIDE-PROCESSING ENZYME"/>
    <property type="match status" value="1"/>
</dbReference>
<keyword evidence="2" id="KW-0472">Membrane</keyword>
<keyword evidence="4" id="KW-0378">Hydrolase</keyword>
<organism evidence="4 5">
    <name type="scientific">Lipingzhangella halophila</name>
    <dbReference type="NCBI Taxonomy" id="1783352"/>
    <lineage>
        <taxon>Bacteria</taxon>
        <taxon>Bacillati</taxon>
        <taxon>Actinomycetota</taxon>
        <taxon>Actinomycetes</taxon>
        <taxon>Streptosporangiales</taxon>
        <taxon>Nocardiopsidaceae</taxon>
        <taxon>Lipingzhangella</taxon>
    </lineage>
</organism>
<dbReference type="RefSeq" id="WP_184576441.1">
    <property type="nucleotide sequence ID" value="NZ_JACHJT010000001.1"/>
</dbReference>
<feature type="transmembrane region" description="Helical" evidence="2">
    <location>
        <begin position="137"/>
        <end position="156"/>
    </location>
</feature>
<gene>
    <name evidence="4" type="ORF">F4561_001747</name>
</gene>
<dbReference type="GO" id="GO:0006465">
    <property type="term" value="P:signal peptide processing"/>
    <property type="evidence" value="ECO:0007669"/>
    <property type="project" value="TreeGrafter"/>
</dbReference>
<dbReference type="EC" id="3.4.23.43" evidence="4"/>
<dbReference type="EMBL" id="JACHJT010000001">
    <property type="protein sequence ID" value="MBB4930927.1"/>
    <property type="molecule type" value="Genomic_DNA"/>
</dbReference>
<dbReference type="AlphaFoldDB" id="A0A7W7W1G1"/>
<comment type="caution">
    <text evidence="4">The sequence shown here is derived from an EMBL/GenBank/DDBJ whole genome shotgun (WGS) entry which is preliminary data.</text>
</comment>
<dbReference type="GO" id="GO:0008168">
    <property type="term" value="F:methyltransferase activity"/>
    <property type="evidence" value="ECO:0007669"/>
    <property type="project" value="UniProtKB-KW"/>
</dbReference>
<accession>A0A7W7W1G1</accession>
<feature type="transmembrane region" description="Helical" evidence="2">
    <location>
        <begin position="110"/>
        <end position="131"/>
    </location>
</feature>
<name>A0A7W7W1G1_9ACTN</name>
<evidence type="ECO:0000313" key="4">
    <source>
        <dbReference type="EMBL" id="MBB4930927.1"/>
    </source>
</evidence>
<dbReference type="PANTHER" id="PTHR30487:SF0">
    <property type="entry name" value="PREPILIN LEADER PEPTIDASE_N-METHYLTRANSFERASE-RELATED"/>
    <property type="match status" value="1"/>
</dbReference>
<keyword evidence="4" id="KW-0489">Methyltransferase</keyword>
<dbReference type="Gene3D" id="1.20.120.1220">
    <property type="match status" value="1"/>
</dbReference>
<feature type="transmembrane region" description="Helical" evidence="2">
    <location>
        <begin position="239"/>
        <end position="258"/>
    </location>
</feature>
<protein>
    <submittedName>
        <fullName evidence="4">Leader peptidase (Prepilin peptidase)/N-methyltransferase</fullName>
        <ecNumber evidence="4">2.1.1.-</ecNumber>
        <ecNumber evidence="4">3.4.23.43</ecNumber>
    </submittedName>
</protein>
<keyword evidence="5" id="KW-1185">Reference proteome</keyword>
<evidence type="ECO:0000313" key="5">
    <source>
        <dbReference type="Proteomes" id="UP000523007"/>
    </source>
</evidence>
<reference evidence="4 5" key="1">
    <citation type="submission" date="2020-08" db="EMBL/GenBank/DDBJ databases">
        <title>Sequencing the genomes of 1000 actinobacteria strains.</title>
        <authorList>
            <person name="Klenk H.-P."/>
        </authorList>
    </citation>
    <scope>NUCLEOTIDE SEQUENCE [LARGE SCALE GENOMIC DNA]</scope>
    <source>
        <strain evidence="4 5">DSM 102030</strain>
    </source>
</reference>
<feature type="domain" description="Prepilin type IV endopeptidase peptidase" evidence="3">
    <location>
        <begin position="115"/>
        <end position="228"/>
    </location>
</feature>
<dbReference type="Proteomes" id="UP000523007">
    <property type="component" value="Unassembled WGS sequence"/>
</dbReference>
<keyword evidence="2" id="KW-0812">Transmembrane</keyword>
<sequence>MPSATVLALTICLALLGAVAGMTAGRVIPLFPRHDPEPDDESGPPPPTCPHCGAEVPWPRWAPLPLRFLVKTGCQDCGRRVHAPAVTIWVAALLLGTLAFTGADRFPVEIAAFAFFAIWGALLTVIDARVHRLPNRLVLTSYPVALVLLAAAALTMPDGTTRFTMALIGMAGLAVFYWVLWVIYPAGMGWGDVKMAGLLGLFLGWGSLGSVVSGTFLAFLFSATFGITLIVLRRATRKTAIPFGPFMIIGAFAVITVGDPLPLLLG</sequence>
<proteinExistence type="inferred from homology"/>
<evidence type="ECO:0000259" key="3">
    <source>
        <dbReference type="Pfam" id="PF01478"/>
    </source>
</evidence>
<dbReference type="GO" id="GO:0005886">
    <property type="term" value="C:plasma membrane"/>
    <property type="evidence" value="ECO:0007669"/>
    <property type="project" value="TreeGrafter"/>
</dbReference>
<feature type="transmembrane region" description="Helical" evidence="2">
    <location>
        <begin position="163"/>
        <end position="184"/>
    </location>
</feature>
<feature type="transmembrane region" description="Helical" evidence="2">
    <location>
        <begin position="86"/>
        <end position="103"/>
    </location>
</feature>
<dbReference type="InterPro" id="IPR050882">
    <property type="entry name" value="Prepilin_peptidase/N-MTase"/>
</dbReference>
<dbReference type="GO" id="GO:0032259">
    <property type="term" value="P:methylation"/>
    <property type="evidence" value="ECO:0007669"/>
    <property type="project" value="UniProtKB-KW"/>
</dbReference>
<keyword evidence="4" id="KW-0808">Transferase</keyword>
<dbReference type="GO" id="GO:0004190">
    <property type="term" value="F:aspartic-type endopeptidase activity"/>
    <property type="evidence" value="ECO:0007669"/>
    <property type="project" value="UniProtKB-EC"/>
</dbReference>
<dbReference type="InterPro" id="IPR000045">
    <property type="entry name" value="Prepilin_IV_endopep_pep"/>
</dbReference>
<comment type="similarity">
    <text evidence="1">Belongs to the peptidase A24 family.</text>
</comment>
<dbReference type="EC" id="2.1.1.-" evidence="4"/>